<dbReference type="InterPro" id="IPR041664">
    <property type="entry name" value="AAA_16"/>
</dbReference>
<evidence type="ECO:0000313" key="4">
    <source>
        <dbReference type="Proteomes" id="UP001221838"/>
    </source>
</evidence>
<dbReference type="InterPro" id="IPR027417">
    <property type="entry name" value="P-loop_NTPase"/>
</dbReference>
<dbReference type="EMBL" id="JAQNDM010000002">
    <property type="protein sequence ID" value="MDC0711145.1"/>
    <property type="molecule type" value="Genomic_DNA"/>
</dbReference>
<feature type="domain" description="Protein kinase" evidence="2">
    <location>
        <begin position="20"/>
        <end position="339"/>
    </location>
</feature>
<dbReference type="CDD" id="cd14014">
    <property type="entry name" value="STKc_PknB_like"/>
    <property type="match status" value="1"/>
</dbReference>
<dbReference type="InterPro" id="IPR000719">
    <property type="entry name" value="Prot_kinase_dom"/>
</dbReference>
<dbReference type="InterPro" id="IPR045269">
    <property type="entry name" value="Atg1-like"/>
</dbReference>
<accession>A0ABT5DBT7</accession>
<evidence type="ECO:0000259" key="2">
    <source>
        <dbReference type="PROSITE" id="PS50011"/>
    </source>
</evidence>
<feature type="binding site" evidence="1">
    <location>
        <position position="49"/>
    </location>
    <ligand>
        <name>ATP</name>
        <dbReference type="ChEBI" id="CHEBI:30616"/>
    </ligand>
</feature>
<organism evidence="3 4">
    <name type="scientific">Stigmatella ashevillensis</name>
    <dbReference type="NCBI Taxonomy" id="2995309"/>
    <lineage>
        <taxon>Bacteria</taxon>
        <taxon>Pseudomonadati</taxon>
        <taxon>Myxococcota</taxon>
        <taxon>Myxococcia</taxon>
        <taxon>Myxococcales</taxon>
        <taxon>Cystobacterineae</taxon>
        <taxon>Archangiaceae</taxon>
        <taxon>Stigmatella</taxon>
    </lineage>
</organism>
<protein>
    <submittedName>
        <fullName evidence="3">AAA family ATPase</fullName>
    </submittedName>
</protein>
<dbReference type="InterPro" id="IPR017441">
    <property type="entry name" value="Protein_kinase_ATP_BS"/>
</dbReference>
<dbReference type="PROSITE" id="PS50011">
    <property type="entry name" value="PROTEIN_KINASE_DOM"/>
    <property type="match status" value="1"/>
</dbReference>
<dbReference type="SUPFAM" id="SSF52540">
    <property type="entry name" value="P-loop containing nucleoside triphosphate hydrolases"/>
    <property type="match status" value="1"/>
</dbReference>
<name>A0ABT5DBT7_9BACT</name>
<gene>
    <name evidence="3" type="ORF">POL68_21935</name>
</gene>
<dbReference type="Pfam" id="PF13191">
    <property type="entry name" value="AAA_16"/>
    <property type="match status" value="1"/>
</dbReference>
<dbReference type="SMART" id="SM00220">
    <property type="entry name" value="S_TKc"/>
    <property type="match status" value="1"/>
</dbReference>
<dbReference type="Gene3D" id="3.40.50.300">
    <property type="entry name" value="P-loop containing nucleotide triphosphate hydrolases"/>
    <property type="match status" value="1"/>
</dbReference>
<comment type="caution">
    <text evidence="3">The sequence shown here is derived from an EMBL/GenBank/DDBJ whole genome shotgun (WGS) entry which is preliminary data.</text>
</comment>
<reference evidence="3 4" key="1">
    <citation type="submission" date="2022-11" db="EMBL/GenBank/DDBJ databases">
        <title>Minimal conservation of predation-associated metabolite biosynthetic gene clusters underscores biosynthetic potential of Myxococcota including descriptions for ten novel species: Archangium lansinium sp. nov., Myxococcus landrumus sp. nov., Nannocystis bai.</title>
        <authorList>
            <person name="Ahearne A."/>
            <person name="Stevens C."/>
            <person name="Dowd S."/>
        </authorList>
    </citation>
    <scope>NUCLEOTIDE SEQUENCE [LARGE SCALE GENOMIC DNA]</scope>
    <source>
        <strain evidence="3 4">NCWAL01</strain>
    </source>
</reference>
<sequence length="1284" mass="139594">MPVPKSPLNPILEFRGTSRFVLERCLGRGAMGVVYLAQDVERGTKVALKALSRLDADGLACIKNEFRSISDLLHPNLVSLHELVSEDGHWFLTMEVVEGVNFLAWVRGAQEMAAPDTRRLPNGKAEHLSTETFAKPSLTATRTMKSAGLMAALGEGRLTAAPPLSAPGSRPTPWCDLDRLRSALRQLVEGVSAIHAAGKLHRDLKPSNVLVTPSGRLVILDFGLALAQGLSGSPAVAGTPAYMAPEQLSPNAVTPASDWYAVGTMIYEALTGQLPFQGALSDILKDKCLRLPPPPSLRVQGIPEELERLCLACLSVSPAQRPAGQDFLRWLDGGGNRAVPTRDALVLLGREGLLAQLHQAFEVSRQGRAVTVYVSGRSGMGKSALIQHFADALRHRGEALVLSGRCYERESVPYKAWDSLIDALAEHLEGLPPEQTKSLLGTDVHALARVFPTLRRFEGLGAFPETRAPEIENQAESRLRSFRALKKILCELTRQRPLVLCLDDLQWGDVDSARLMASLLSQPSPPQMLLLCSFRSEEEQRSGFFQTLREFIDSRSIDLGEQRRLELGRLSPEAGILLARALLGPRGAAAGDLPEVISQEAEGSPFFIDLLARHVLTREEIGEVVLRGLSMEGVLLEYVRLLPEDARRLLNVLSVASRPLEQNVAVAAASLTSDAATTLGVLRASHLVRTHGARARDLVEPYHDRVREAVAGALGEALLRECHQRLADALEANGADPEVLAVHLEGAGDLLRARTYVLLAAERAEATLAFDHAARLYQRALSWTGTDDTERLQLRLASALVNAGRGAEAAPLLLEAARGRSDAEAVDLRRRAAEQFLVSGHIDDGIEVLREVLAWARVPYPETAFRASLTLAARFAQIQLRGTEFRERPAGTLSAGELLPIDICHSAGRGLALVDTLRGGGFFATGLLRALESGEPRRVALSLSNYATIVALQGLAGYPRARQMLEQSQELGERLDDPLVLGTVGICRAAVEMCLSHWRLTVEHATAASALLRKHSSGAPFEIEAGVVFSEVSLLWMGKLHELARFVDVHVRTALERGDLFAATYARMHTWYTPLAADDVTHASQSMRDTIGRWSHRGFHVMHFWALYGETQYALYAGDAEGAWERLNQTWPTLEQSNLLRIQFHRIPMTLLRGSTAVAAARARPADERKALFAAAEKDAVRLDKERTGVADASASLLRACILAAQGHPHKALAPLKAAAGGFDAADMVLHAACARRRMGQCVGGDEGRALIEAADAVMGEQSIRNPARWTALYVPGFNESVES</sequence>
<proteinExistence type="predicted"/>
<dbReference type="SUPFAM" id="SSF56112">
    <property type="entry name" value="Protein kinase-like (PK-like)"/>
    <property type="match status" value="1"/>
</dbReference>
<dbReference type="Proteomes" id="UP001221838">
    <property type="component" value="Unassembled WGS sequence"/>
</dbReference>
<dbReference type="InterPro" id="IPR011009">
    <property type="entry name" value="Kinase-like_dom_sf"/>
</dbReference>
<dbReference type="Gene3D" id="1.10.510.10">
    <property type="entry name" value="Transferase(Phosphotransferase) domain 1"/>
    <property type="match status" value="2"/>
</dbReference>
<evidence type="ECO:0000256" key="1">
    <source>
        <dbReference type="PROSITE-ProRule" id="PRU10141"/>
    </source>
</evidence>
<keyword evidence="4" id="KW-1185">Reference proteome</keyword>
<dbReference type="PANTHER" id="PTHR24348">
    <property type="entry name" value="SERINE/THREONINE-PROTEIN KINASE UNC-51-RELATED"/>
    <property type="match status" value="1"/>
</dbReference>
<keyword evidence="1" id="KW-0067">ATP-binding</keyword>
<evidence type="ECO:0000313" key="3">
    <source>
        <dbReference type="EMBL" id="MDC0711145.1"/>
    </source>
</evidence>
<dbReference type="PROSITE" id="PS00107">
    <property type="entry name" value="PROTEIN_KINASE_ATP"/>
    <property type="match status" value="1"/>
</dbReference>
<keyword evidence="1" id="KW-0547">Nucleotide-binding</keyword>
<dbReference type="Pfam" id="PF00069">
    <property type="entry name" value="Pkinase"/>
    <property type="match status" value="2"/>
</dbReference>